<dbReference type="InterPro" id="IPR043504">
    <property type="entry name" value="Peptidase_S1_PA_chymotrypsin"/>
</dbReference>
<dbReference type="Gene3D" id="2.40.10.10">
    <property type="entry name" value="Trypsin-like serine proteases"/>
    <property type="match status" value="2"/>
</dbReference>
<reference evidence="2" key="1">
    <citation type="submission" date="2021-03" db="EMBL/GenBank/DDBJ databases">
        <title>Revisited historic fungal species revealed as producer of novel bioactive compounds through whole genome sequencing and comparative genomics.</title>
        <authorList>
            <person name="Vignolle G.A."/>
            <person name="Hochenegger N."/>
            <person name="Mach R.L."/>
            <person name="Mach-Aigner A.R."/>
            <person name="Javad Rahimi M."/>
            <person name="Salim K.A."/>
            <person name="Chan C.M."/>
            <person name="Lim L.B.L."/>
            <person name="Cai F."/>
            <person name="Druzhinina I.S."/>
            <person name="U'Ren J.M."/>
            <person name="Derntl C."/>
        </authorList>
    </citation>
    <scope>NUCLEOTIDE SEQUENCE</scope>
    <source>
        <strain evidence="2">TUCIM 5799</strain>
    </source>
</reference>
<evidence type="ECO:0000313" key="3">
    <source>
        <dbReference type="Proteomes" id="UP000829685"/>
    </source>
</evidence>
<evidence type="ECO:0000256" key="1">
    <source>
        <dbReference type="SAM" id="MobiDB-lite"/>
    </source>
</evidence>
<proteinExistence type="predicted"/>
<name>A0A9Q0APK7_9PEZI</name>
<evidence type="ECO:0000313" key="2">
    <source>
        <dbReference type="EMBL" id="KAI1867530.1"/>
    </source>
</evidence>
<dbReference type="Pfam" id="PF13365">
    <property type="entry name" value="Trypsin_2"/>
    <property type="match status" value="1"/>
</dbReference>
<dbReference type="SUPFAM" id="SSF50494">
    <property type="entry name" value="Trypsin-like serine proteases"/>
    <property type="match status" value="1"/>
</dbReference>
<accession>A0A9Q0APK7</accession>
<comment type="caution">
    <text evidence="2">The sequence shown here is derived from an EMBL/GenBank/DDBJ whole genome shotgun (WGS) entry which is preliminary data.</text>
</comment>
<dbReference type="AlphaFoldDB" id="A0A9Q0APK7"/>
<organism evidence="2 3">
    <name type="scientific">Neoarthrinium moseri</name>
    <dbReference type="NCBI Taxonomy" id="1658444"/>
    <lineage>
        <taxon>Eukaryota</taxon>
        <taxon>Fungi</taxon>
        <taxon>Dikarya</taxon>
        <taxon>Ascomycota</taxon>
        <taxon>Pezizomycotina</taxon>
        <taxon>Sordariomycetes</taxon>
        <taxon>Xylariomycetidae</taxon>
        <taxon>Amphisphaeriales</taxon>
        <taxon>Apiosporaceae</taxon>
        <taxon>Neoarthrinium</taxon>
    </lineage>
</organism>
<dbReference type="Proteomes" id="UP000829685">
    <property type="component" value="Unassembled WGS sequence"/>
</dbReference>
<keyword evidence="3" id="KW-1185">Reference proteome</keyword>
<evidence type="ECO:0008006" key="4">
    <source>
        <dbReference type="Google" id="ProtNLM"/>
    </source>
</evidence>
<sequence length="319" mass="34337">MFAQSSVEEAAVSSRSTRSKTASKTNPMVHAVPEAPSESDEQNGSASGTIRTISGVSLLSAVSILPLDLKSTHTKLNPKDHGLLKKKQEWLKTYDINVPKQFKKHQRVAEATLVFSQEEAGTAICISPEGLLLTCAHCIAENEDDLDKSQTHWLLFCSGLAVAAKCTAWDARRDLALLQVVAAQSFVPAEGFPSARIACAAPETDSRIICIGHPGSEDLEASHPGIKTNYDVLSCSTGCYRGCASGQDPHDNSEIGALMHDAWTYWGHSGAPLFCLKTGQLMGLHSSWDAETGMRRGVSLVAIRQFAHESMPNTDQAFA</sequence>
<protein>
    <recommendedName>
        <fullName evidence="4">AT hook domain-containing protein family protein</fullName>
    </recommendedName>
</protein>
<dbReference type="EMBL" id="JAFIMR010000018">
    <property type="protein sequence ID" value="KAI1867530.1"/>
    <property type="molecule type" value="Genomic_DNA"/>
</dbReference>
<feature type="region of interest" description="Disordered" evidence="1">
    <location>
        <begin position="1"/>
        <end position="47"/>
    </location>
</feature>
<dbReference type="InterPro" id="IPR009003">
    <property type="entry name" value="Peptidase_S1_PA"/>
</dbReference>
<feature type="compositionally biased region" description="Low complexity" evidence="1">
    <location>
        <begin position="1"/>
        <end position="25"/>
    </location>
</feature>
<gene>
    <name evidence="2" type="ORF">JX265_007332</name>
</gene>